<keyword evidence="2" id="KW-1133">Transmembrane helix</keyword>
<dbReference type="AlphaFoldDB" id="A0A2L0UBH2"/>
<feature type="transmembrane region" description="Helical" evidence="2">
    <location>
        <begin position="218"/>
        <end position="237"/>
    </location>
</feature>
<proteinExistence type="predicted"/>
<protein>
    <submittedName>
        <fullName evidence="3">Uncharacterized protein</fullName>
    </submittedName>
</protein>
<gene>
    <name evidence="3" type="ORF">CVO76_02205</name>
</gene>
<dbReference type="Proteomes" id="UP000239187">
    <property type="component" value="Chromosome"/>
</dbReference>
<keyword evidence="2" id="KW-0472">Membrane</keyword>
<feature type="region of interest" description="Disordered" evidence="1">
    <location>
        <begin position="167"/>
        <end position="209"/>
    </location>
</feature>
<reference evidence="3 4" key="1">
    <citation type="submission" date="2017-11" db="EMBL/GenBank/DDBJ databases">
        <title>Draft genome of Arthrobacter agilis strain UMCV2, a plant growth-promoting rhizobacterium and biocontrol capacity of phytopathogenic fungi.</title>
        <authorList>
            <person name="Martinez-Camara R."/>
            <person name="Santoyo G."/>
            <person name="Moreno-Hagelsieb G."/>
            <person name="Valencia-Cantero E."/>
        </authorList>
    </citation>
    <scope>NUCLEOTIDE SEQUENCE [LARGE SCALE GENOMIC DNA]</scope>
    <source>
        <strain evidence="3 4">UMCV2</strain>
    </source>
</reference>
<evidence type="ECO:0000313" key="3">
    <source>
        <dbReference type="EMBL" id="AUZ86581.1"/>
    </source>
</evidence>
<evidence type="ECO:0000256" key="1">
    <source>
        <dbReference type="SAM" id="MobiDB-lite"/>
    </source>
</evidence>
<accession>A0A2L0UBH2</accession>
<organism evidence="3 4">
    <name type="scientific">Arthrobacter agilis</name>
    <dbReference type="NCBI Taxonomy" id="37921"/>
    <lineage>
        <taxon>Bacteria</taxon>
        <taxon>Bacillati</taxon>
        <taxon>Actinomycetota</taxon>
        <taxon>Actinomycetes</taxon>
        <taxon>Micrococcales</taxon>
        <taxon>Micrococcaceae</taxon>
        <taxon>Arthrobacter</taxon>
    </lineage>
</organism>
<name>A0A2L0UBH2_9MICC</name>
<dbReference type="EMBL" id="CP024915">
    <property type="protein sequence ID" value="AUZ86581.1"/>
    <property type="molecule type" value="Genomic_DNA"/>
</dbReference>
<evidence type="ECO:0000313" key="4">
    <source>
        <dbReference type="Proteomes" id="UP000239187"/>
    </source>
</evidence>
<sequence length="519" mass="54798">MRTMRATRDGRRAVLHDDAFRYAFRRSLSVRLASAAALEAVGVLDIEPDTVPGTEPATAADVVPVLLAARAALERYVPPDLPPRVPSTSPLYGALAALSPGEREFLLLLHWDGLSAGDAARAAGQDVCQLPAVEARCAGMLSVGSAPDVALPAVLAAVDPARTLPDRELEHSRSSLHGAAVTGESRPVGRPIPVDRPDGGPMPVADGRGPVRRRRIQTVVGAVCLVLVVAALAVALVPRTAPGPAGRAERLFGLADVVAVIAATSVEPTVVDGEMRILQRAPVVQIVKGEADPDVLTLDVTGRSTLERPYSRNFFPPHQLVFLVRDASGVLSPVEGDGSVLTLADRRTGEATTIAGDPAVLPDELRDAIDAMPEDELPLATSGAAPGSLDPESIVGIRPAEGRDAQNLPQSLLGTFRAGTRAGGACVWFEFNGRSVLIRWPDGFSAYLREPSRASADRDPEAERRVLTVLNERGYPYVDEYRSAPFIRGVPTGGRGVCGGQDLEVWDIAVAPGSTLLFY</sequence>
<evidence type="ECO:0000256" key="2">
    <source>
        <dbReference type="SAM" id="Phobius"/>
    </source>
</evidence>
<keyword evidence="2" id="KW-0812">Transmembrane</keyword>